<name>A0A8G2C4Y2_DESNO</name>
<feature type="modified residue" description="N6-lipoyllysine" evidence="3 4">
    <location>
        <position position="66"/>
    </location>
</feature>
<feature type="domain" description="Lipoyl-binding" evidence="5">
    <location>
        <begin position="25"/>
        <end position="107"/>
    </location>
</feature>
<evidence type="ECO:0000313" key="7">
    <source>
        <dbReference type="Proteomes" id="UP000199581"/>
    </source>
</evidence>
<dbReference type="InterPro" id="IPR011053">
    <property type="entry name" value="Single_hybrid_motif"/>
</dbReference>
<dbReference type="PANTHER" id="PTHR11715">
    <property type="entry name" value="GLYCINE CLEAVAGE SYSTEM H PROTEIN"/>
    <property type="match status" value="1"/>
</dbReference>
<dbReference type="GO" id="GO:0019464">
    <property type="term" value="P:glycine decarboxylation via glycine cleavage system"/>
    <property type="evidence" value="ECO:0007669"/>
    <property type="project" value="UniProtKB-UniRule"/>
</dbReference>
<comment type="similarity">
    <text evidence="1 3">Belongs to the GcvH family.</text>
</comment>
<comment type="cofactor">
    <cofactor evidence="3">
        <name>(R)-lipoate</name>
        <dbReference type="ChEBI" id="CHEBI:83088"/>
    </cofactor>
    <text evidence="3">Binds 1 lipoyl cofactor covalently.</text>
</comment>
<dbReference type="GO" id="GO:0005829">
    <property type="term" value="C:cytosol"/>
    <property type="evidence" value="ECO:0007669"/>
    <property type="project" value="TreeGrafter"/>
</dbReference>
<evidence type="ECO:0000256" key="2">
    <source>
        <dbReference type="ARBA" id="ARBA00022823"/>
    </source>
</evidence>
<dbReference type="GO" id="GO:0005960">
    <property type="term" value="C:glycine cleavage complex"/>
    <property type="evidence" value="ECO:0007669"/>
    <property type="project" value="InterPro"/>
</dbReference>
<dbReference type="EMBL" id="FOTO01000012">
    <property type="protein sequence ID" value="SFM04225.1"/>
    <property type="molecule type" value="Genomic_DNA"/>
</dbReference>
<dbReference type="OrthoDB" id="9796712at2"/>
<dbReference type="NCBIfam" id="TIGR00527">
    <property type="entry name" value="gcvH"/>
    <property type="match status" value="1"/>
</dbReference>
<sequence length="127" mass="13718">MALNFPDDRRYHAEHLWAKEAGDGSFVIGITDFAQDQLGEVIFIDLPEVGSHFDQGVSCAEIESAKVVSPAIIPLSGTVEEVNEALSDTPELVNSDPYGAGWLVRIKADDLSEAIITAAEYQKIISA</sequence>
<dbReference type="AlphaFoldDB" id="A0A8G2C4Y2"/>
<dbReference type="Gene3D" id="2.40.50.100">
    <property type="match status" value="1"/>
</dbReference>
<dbReference type="SUPFAM" id="SSF51230">
    <property type="entry name" value="Single hybrid motif"/>
    <property type="match status" value="1"/>
</dbReference>
<organism evidence="6 7">
    <name type="scientific">Desulfomicrobium norvegicum (strain DSM 1741 / NCIMB 8310)</name>
    <name type="common">Desulfovibrio baculatus (strain Norway 4)</name>
    <name type="synonym">Desulfovibrio desulfuricans (strain Norway 4)</name>
    <dbReference type="NCBI Taxonomy" id="52561"/>
    <lineage>
        <taxon>Bacteria</taxon>
        <taxon>Pseudomonadati</taxon>
        <taxon>Thermodesulfobacteriota</taxon>
        <taxon>Desulfovibrionia</taxon>
        <taxon>Desulfovibrionales</taxon>
        <taxon>Desulfomicrobiaceae</taxon>
        <taxon>Desulfomicrobium</taxon>
    </lineage>
</organism>
<comment type="caution">
    <text evidence="6">The sequence shown here is derived from an EMBL/GenBank/DDBJ whole genome shotgun (WGS) entry which is preliminary data.</text>
</comment>
<evidence type="ECO:0000256" key="4">
    <source>
        <dbReference type="PIRSR" id="PIRSR617453-50"/>
    </source>
</evidence>
<dbReference type="Proteomes" id="UP000199581">
    <property type="component" value="Unassembled WGS sequence"/>
</dbReference>
<evidence type="ECO:0000313" key="6">
    <source>
        <dbReference type="EMBL" id="SFM04225.1"/>
    </source>
</evidence>
<evidence type="ECO:0000256" key="1">
    <source>
        <dbReference type="ARBA" id="ARBA00009249"/>
    </source>
</evidence>
<keyword evidence="2 3" id="KW-0450">Lipoyl</keyword>
<dbReference type="NCBIfam" id="NF002270">
    <property type="entry name" value="PRK01202.1"/>
    <property type="match status" value="1"/>
</dbReference>
<keyword evidence="7" id="KW-1185">Reference proteome</keyword>
<dbReference type="InterPro" id="IPR033753">
    <property type="entry name" value="GCV_H/Fam206"/>
</dbReference>
<dbReference type="PROSITE" id="PS50968">
    <property type="entry name" value="BIOTINYL_LIPOYL"/>
    <property type="match status" value="1"/>
</dbReference>
<protein>
    <recommendedName>
        <fullName evidence="3">Glycine cleavage system H protein</fullName>
    </recommendedName>
</protein>
<dbReference type="HAMAP" id="MF_00272">
    <property type="entry name" value="GcvH"/>
    <property type="match status" value="1"/>
</dbReference>
<dbReference type="GO" id="GO:0009249">
    <property type="term" value="P:protein lipoylation"/>
    <property type="evidence" value="ECO:0007669"/>
    <property type="project" value="TreeGrafter"/>
</dbReference>
<dbReference type="RefSeq" id="WP_092193654.1">
    <property type="nucleotide sequence ID" value="NZ_FOTO01000012.1"/>
</dbReference>
<dbReference type="PANTHER" id="PTHR11715:SF3">
    <property type="entry name" value="GLYCINE CLEAVAGE SYSTEM H PROTEIN-RELATED"/>
    <property type="match status" value="1"/>
</dbReference>
<comment type="function">
    <text evidence="3">The glycine cleavage system catalyzes the degradation of glycine. The H protein shuttles the methylamine group of glycine from the P protein to the T protein.</text>
</comment>
<dbReference type="InterPro" id="IPR002930">
    <property type="entry name" value="GCV_H"/>
</dbReference>
<proteinExistence type="inferred from homology"/>
<dbReference type="Pfam" id="PF01597">
    <property type="entry name" value="GCV_H"/>
    <property type="match status" value="1"/>
</dbReference>
<comment type="subunit">
    <text evidence="3">The glycine cleavage system is composed of four proteins: P, T, L and H.</text>
</comment>
<accession>A0A8G2C4Y2</accession>
<dbReference type="InterPro" id="IPR017453">
    <property type="entry name" value="GCV_H_sub"/>
</dbReference>
<dbReference type="CDD" id="cd06848">
    <property type="entry name" value="GCS_H"/>
    <property type="match status" value="1"/>
</dbReference>
<evidence type="ECO:0000256" key="3">
    <source>
        <dbReference type="HAMAP-Rule" id="MF_00272"/>
    </source>
</evidence>
<evidence type="ECO:0000259" key="5">
    <source>
        <dbReference type="PROSITE" id="PS50968"/>
    </source>
</evidence>
<reference evidence="6 7" key="1">
    <citation type="submission" date="2016-10" db="EMBL/GenBank/DDBJ databases">
        <authorList>
            <person name="Varghese N."/>
            <person name="Submissions S."/>
        </authorList>
    </citation>
    <scope>NUCLEOTIDE SEQUENCE [LARGE SCALE GENOMIC DNA]</scope>
    <source>
        <strain evidence="6 7">DSM 1741</strain>
    </source>
</reference>
<dbReference type="InterPro" id="IPR000089">
    <property type="entry name" value="Biotin_lipoyl"/>
</dbReference>
<gene>
    <name evidence="3" type="primary">gcvH</name>
    <name evidence="6" type="ORF">SAMN05421830_11266</name>
</gene>